<evidence type="ECO:0000259" key="2">
    <source>
        <dbReference type="Pfam" id="PF25273"/>
    </source>
</evidence>
<organism evidence="3 4">
    <name type="scientific">Bombyx mori</name>
    <name type="common">Silk moth</name>
    <dbReference type="NCBI Taxonomy" id="7091"/>
    <lineage>
        <taxon>Eukaryota</taxon>
        <taxon>Metazoa</taxon>
        <taxon>Ecdysozoa</taxon>
        <taxon>Arthropoda</taxon>
        <taxon>Hexapoda</taxon>
        <taxon>Insecta</taxon>
        <taxon>Pterygota</taxon>
        <taxon>Neoptera</taxon>
        <taxon>Endopterygota</taxon>
        <taxon>Lepidoptera</taxon>
        <taxon>Glossata</taxon>
        <taxon>Ditrysia</taxon>
        <taxon>Bombycoidea</taxon>
        <taxon>Bombycidae</taxon>
        <taxon>Bombycinae</taxon>
        <taxon>Bombyx</taxon>
    </lineage>
</organism>
<dbReference type="AlphaFoldDB" id="A0A8R2M1I4"/>
<evidence type="ECO:0000313" key="4">
    <source>
        <dbReference type="Proteomes" id="UP000005204"/>
    </source>
</evidence>
<evidence type="ECO:0000256" key="1">
    <source>
        <dbReference type="SAM" id="MobiDB-lite"/>
    </source>
</evidence>
<reference evidence="3" key="2">
    <citation type="submission" date="2022-06" db="UniProtKB">
        <authorList>
            <consortium name="EnsemblMetazoa"/>
        </authorList>
    </citation>
    <scope>IDENTIFICATION</scope>
    <source>
        <strain evidence="3">p50T (Dazao)</strain>
    </source>
</reference>
<dbReference type="Proteomes" id="UP000005204">
    <property type="component" value="Unassembled WGS sequence"/>
</dbReference>
<accession>A0A8R2M1I4</accession>
<reference evidence="4" key="1">
    <citation type="journal article" date="2008" name="Insect Biochem. Mol. Biol.">
        <title>The genome of a lepidopteran model insect, the silkworm Bombyx mori.</title>
        <authorList>
            <consortium name="International Silkworm Genome Consortium"/>
        </authorList>
    </citation>
    <scope>NUCLEOTIDE SEQUENCE [LARGE SCALE GENOMIC DNA]</scope>
    <source>
        <strain evidence="4">p50T</strain>
    </source>
</reference>
<proteinExistence type="predicted"/>
<keyword evidence="4" id="KW-1185">Reference proteome</keyword>
<protein>
    <recommendedName>
        <fullName evidence="2">DUF7869 domain-containing protein</fullName>
    </recommendedName>
</protein>
<feature type="domain" description="DUF7869" evidence="2">
    <location>
        <begin position="592"/>
        <end position="728"/>
    </location>
</feature>
<dbReference type="InterPro" id="IPR057191">
    <property type="entry name" value="DUF7869"/>
</dbReference>
<feature type="compositionally biased region" description="Polar residues" evidence="1">
    <location>
        <begin position="157"/>
        <end position="166"/>
    </location>
</feature>
<sequence>MYFNRKMTHHQIKRQKLRAATSVTLILCGNSPFSLLKNVTLPFATQTRTCEHGRFSRTVTFSKKVLEYNCKRMNRSAQILKMVFSEDQENPVVYNKPIFSPLDTVRSLVKSDVNNISNLNSHSYVSDSQIVPYFMKNDLPGPNNVDMEPTVNYSESVSSNQIQLSDLQRPRLNKVVPESNCSSEYNDDNSKSEYSNSQNDFSSDDVDNDPDFLYKDLELSSTSEDESITMSNRREKIIEIEQEKKKGRKRRAVPKEWKKNKAKLLRNSGKAYLSSSKSKKLMKERELKPTCNDKCKLKCFNKISEEKRQIIFSNYWKMADLEKQRQFINKYVKAIKPKYRYIREGSTRKDYNHAFYFEVDKEDIRVCKTFFKNTLGISERPIRTVIYMQNSVVGGFLAGDNRGRHGNHNKLDSTVIERIKEHINSIPRIESHYCRATTSREYIEGGLSIAQLHRDYVEKCRAESRSYADYQIYYNIFSKEYNISFWSPKKDQCEDCAAYDNAEDKQPLEDKYFSHLEEKDLVRKEKELDKKNTNNKCIAATYDLQAVMPCPRGDISNFYYISKLNVLNFTIYELGSKDVNCYVWHEGEGLRGVNEIGSCVLNYLRRLQEQSKEDFQVIFYSDNCCGQQKNKFMIAMYIYAVTNLKNLTSITHKFLIKGHTQNEGDSAHSTIERNISRSLKSAPIYVPEQYITLIRTAKKKGNPYKVHELNHENFFDIKKIADGIGPNYTTNEDREKVKMGDIKVIKVEKRYKDRFFYKLSYKENDFKTVVIKTRTTKKNTEFTELERLYSSKLGVSNNKKAAILTLIDKNIIPRFYKSFYENL</sequence>
<name>A0A8R2M1I4_BOMMO</name>
<dbReference type="Pfam" id="PF25273">
    <property type="entry name" value="DUF7869"/>
    <property type="match status" value="1"/>
</dbReference>
<evidence type="ECO:0000313" key="3">
    <source>
        <dbReference type="EnsemblMetazoa" id="XP_037872327.1"/>
    </source>
</evidence>
<dbReference type="PANTHER" id="PTHR10773:SF19">
    <property type="match status" value="1"/>
</dbReference>
<dbReference type="EnsemblMetazoa" id="XM_038016399.1">
    <property type="protein sequence ID" value="XP_037872327.1"/>
    <property type="gene ID" value="LOC119629686"/>
</dbReference>
<feature type="region of interest" description="Disordered" evidence="1">
    <location>
        <begin position="157"/>
        <end position="208"/>
    </location>
</feature>
<dbReference type="PANTHER" id="PTHR10773">
    <property type="entry name" value="DNA-DIRECTED RNA POLYMERASES I, II, AND III SUBUNIT RPABC2"/>
    <property type="match status" value="1"/>
</dbReference>